<reference evidence="1 2" key="1">
    <citation type="journal article" date="2016" name="Nat. Commun.">
        <title>Thousands of microbial genomes shed light on interconnected biogeochemical processes in an aquifer system.</title>
        <authorList>
            <person name="Anantharaman K."/>
            <person name="Brown C.T."/>
            <person name="Hug L.A."/>
            <person name="Sharon I."/>
            <person name="Castelle C.J."/>
            <person name="Probst A.J."/>
            <person name="Thomas B.C."/>
            <person name="Singh A."/>
            <person name="Wilkins M.J."/>
            <person name="Karaoz U."/>
            <person name="Brodie E.L."/>
            <person name="Williams K.H."/>
            <person name="Hubbard S.S."/>
            <person name="Banfield J.F."/>
        </authorList>
    </citation>
    <scope>NUCLEOTIDE SEQUENCE [LARGE SCALE GENOMIC DNA]</scope>
</reference>
<organism evidence="1 2">
    <name type="scientific">Candidatus Roizmanbacteria bacterium RIFCSPHIGHO2_02_FULL_38_11</name>
    <dbReference type="NCBI Taxonomy" id="1802039"/>
    <lineage>
        <taxon>Bacteria</taxon>
        <taxon>Candidatus Roizmaniibacteriota</taxon>
    </lineage>
</organism>
<dbReference type="EMBL" id="MFZO01000042">
    <property type="protein sequence ID" value="OGK23855.1"/>
    <property type="molecule type" value="Genomic_DNA"/>
</dbReference>
<name>A0A1F7GYI9_9BACT</name>
<dbReference type="Proteomes" id="UP000177913">
    <property type="component" value="Unassembled WGS sequence"/>
</dbReference>
<proteinExistence type="predicted"/>
<evidence type="ECO:0000313" key="1">
    <source>
        <dbReference type="EMBL" id="OGK23855.1"/>
    </source>
</evidence>
<sequence length="302" mass="34320">MSENRRIIRLNRPDSLTNLKERSAACVYRAQVLGISMPPSFIRSMSDRYSVAVFDAETILDLVESEEPAVIVEQTDFGDFIRVVEPLGEFTWKGFTGNLLTVWFTKSGTVNLSREFPQGDREDVSCNRQDTLVNPGNWRNTAIYNGGRLGSLTYQVYNDSTSSFRLTTEFDPAAGVWRSHYTPAYGNTAGRVNEPLGPESRAVRYSISDDNRFIRLRAITIESSEDVQQLIVSIQHSETDGKVWDIDVSAPLRFPSHLFPADNVEGYLDWLEQNWNTAYPMLKQRERIINQRSARSSYTPAL</sequence>
<accession>A0A1F7GYI9</accession>
<protein>
    <submittedName>
        <fullName evidence="1">Uncharacterized protein</fullName>
    </submittedName>
</protein>
<dbReference type="AlphaFoldDB" id="A0A1F7GYI9"/>
<gene>
    <name evidence="1" type="ORF">A3C25_04535</name>
</gene>
<evidence type="ECO:0000313" key="2">
    <source>
        <dbReference type="Proteomes" id="UP000177913"/>
    </source>
</evidence>
<comment type="caution">
    <text evidence="1">The sequence shown here is derived from an EMBL/GenBank/DDBJ whole genome shotgun (WGS) entry which is preliminary data.</text>
</comment>